<evidence type="ECO:0000313" key="2">
    <source>
        <dbReference type="EMBL" id="VDI55983.1"/>
    </source>
</evidence>
<organism evidence="2 3">
    <name type="scientific">Mytilus galloprovincialis</name>
    <name type="common">Mediterranean mussel</name>
    <dbReference type="NCBI Taxonomy" id="29158"/>
    <lineage>
        <taxon>Eukaryota</taxon>
        <taxon>Metazoa</taxon>
        <taxon>Spiralia</taxon>
        <taxon>Lophotrochozoa</taxon>
        <taxon>Mollusca</taxon>
        <taxon>Bivalvia</taxon>
        <taxon>Autobranchia</taxon>
        <taxon>Pteriomorphia</taxon>
        <taxon>Mytilida</taxon>
        <taxon>Mytiloidea</taxon>
        <taxon>Mytilidae</taxon>
        <taxon>Mytilinae</taxon>
        <taxon>Mytilus</taxon>
    </lineage>
</organism>
<dbReference type="EMBL" id="UYJE01007554">
    <property type="protein sequence ID" value="VDI55983.1"/>
    <property type="molecule type" value="Genomic_DNA"/>
</dbReference>
<accession>A0A8B6FYT5</accession>
<evidence type="ECO:0000313" key="3">
    <source>
        <dbReference type="Proteomes" id="UP000596742"/>
    </source>
</evidence>
<comment type="caution">
    <text evidence="2">The sequence shown here is derived from an EMBL/GenBank/DDBJ whole genome shotgun (WGS) entry which is preliminary data.</text>
</comment>
<dbReference type="OrthoDB" id="6090131at2759"/>
<dbReference type="Proteomes" id="UP000596742">
    <property type="component" value="Unassembled WGS sequence"/>
</dbReference>
<sequence length="367" mass="41969">MKTLLAIVQDYSNCLMDLLLRKLKPRVLELTDAGPGVGKSNRDVRFRAAEKVLIQNLDFYSRIHRATGDCQNEVERTQSAVGKAISDGGSIHWEYKILDINSQEVKNMSLEDLELFEDDINKFNVSETCKDLARRVQNSPGPRGGFMVGLVSNTKDGMFFSDEASLKIYLDTAQTKRHMLPGYNYYKKKFRISMTATLRKGNYISKKKDQKKERKTTQEEKDKSVDQYDWHDLLSKGKIKELSVNLLSIFIRDKQLCNPIPRKKSEKISLVEAYLSRQNAMKQCQNKRSNEPQAKEIESDSDEDCDIMSDVSEEEINFEICSTSDIDSTSESGDEINAPPVVVNRFGRSVSHWKHRKFFGDSDSDSD</sequence>
<name>A0A8B6FYT5_MYTGA</name>
<evidence type="ECO:0000256" key="1">
    <source>
        <dbReference type="SAM" id="MobiDB-lite"/>
    </source>
</evidence>
<protein>
    <submittedName>
        <fullName evidence="2">Uncharacterized protein</fullName>
    </submittedName>
</protein>
<proteinExistence type="predicted"/>
<reference evidence="2" key="1">
    <citation type="submission" date="2018-11" db="EMBL/GenBank/DDBJ databases">
        <authorList>
            <person name="Alioto T."/>
            <person name="Alioto T."/>
        </authorList>
    </citation>
    <scope>NUCLEOTIDE SEQUENCE</scope>
</reference>
<feature type="compositionally biased region" description="Basic and acidic residues" evidence="1">
    <location>
        <begin position="206"/>
        <end position="222"/>
    </location>
</feature>
<gene>
    <name evidence="2" type="ORF">MGAL_10B083386</name>
</gene>
<dbReference type="AlphaFoldDB" id="A0A8B6FYT5"/>
<feature type="region of interest" description="Disordered" evidence="1">
    <location>
        <begin position="203"/>
        <end position="222"/>
    </location>
</feature>
<keyword evidence="3" id="KW-1185">Reference proteome</keyword>